<gene>
    <name evidence="1" type="ORF">NQ176_g819</name>
</gene>
<organism evidence="1 2">
    <name type="scientific">Zarea fungicola</name>
    <dbReference type="NCBI Taxonomy" id="93591"/>
    <lineage>
        <taxon>Eukaryota</taxon>
        <taxon>Fungi</taxon>
        <taxon>Dikarya</taxon>
        <taxon>Ascomycota</taxon>
        <taxon>Pezizomycotina</taxon>
        <taxon>Sordariomycetes</taxon>
        <taxon>Hypocreomycetidae</taxon>
        <taxon>Hypocreales</taxon>
        <taxon>Cordycipitaceae</taxon>
        <taxon>Zarea</taxon>
    </lineage>
</organism>
<protein>
    <submittedName>
        <fullName evidence="1">Uncharacterized protein</fullName>
    </submittedName>
</protein>
<comment type="caution">
    <text evidence="1">The sequence shown here is derived from an EMBL/GenBank/DDBJ whole genome shotgun (WGS) entry which is preliminary data.</text>
</comment>
<dbReference type="EMBL" id="JANJQO010000037">
    <property type="protein sequence ID" value="KAJ2983266.1"/>
    <property type="molecule type" value="Genomic_DNA"/>
</dbReference>
<dbReference type="Proteomes" id="UP001143910">
    <property type="component" value="Unassembled WGS sequence"/>
</dbReference>
<reference evidence="1" key="1">
    <citation type="submission" date="2022-08" db="EMBL/GenBank/DDBJ databases">
        <title>Genome Sequence of Lecanicillium fungicola.</title>
        <authorList>
            <person name="Buettner E."/>
        </authorList>
    </citation>
    <scope>NUCLEOTIDE SEQUENCE</scope>
    <source>
        <strain evidence="1">Babe33</strain>
    </source>
</reference>
<accession>A0ACC1NWM2</accession>
<keyword evidence="2" id="KW-1185">Reference proteome</keyword>
<proteinExistence type="predicted"/>
<evidence type="ECO:0000313" key="2">
    <source>
        <dbReference type="Proteomes" id="UP001143910"/>
    </source>
</evidence>
<evidence type="ECO:0000313" key="1">
    <source>
        <dbReference type="EMBL" id="KAJ2983266.1"/>
    </source>
</evidence>
<sequence length="312" mass="35078">MQQQQTPRTVQSQPESRDSASIADDHMSEEVSLGLGILPETSSDEPTYTFTPPEEPDWPDDSFADSLSQFDWSFSNKMDMTSSLAMGIHDGDDESPQLDIENPAMSLPDLGPDSNSLQHLSALMQPGIFTNCQCLMHLMSQVPNLGLVIQEAPKPSLDKIFKITEETIQNCTLAVNCLNCKITSVELVCILTVFQQTGFCFNQIVKSGFGNRIKIAIGDYQVRLNDDPKFKSILVLNLVKQASSLLDTIDLRRQSFLLHGDHSQTHRRKESQSSEGLDRLNLHYTQEVITNFRKLFRLITDVYEGKEVDDFD</sequence>
<name>A0ACC1NWM2_9HYPO</name>